<dbReference type="InterPro" id="IPR050166">
    <property type="entry name" value="ABC_transporter_ATP-bind"/>
</dbReference>
<dbReference type="Gene3D" id="3.40.50.300">
    <property type="entry name" value="P-loop containing nucleotide triphosphate hydrolases"/>
    <property type="match status" value="1"/>
</dbReference>
<organism evidence="5">
    <name type="scientific">bioreactor metagenome</name>
    <dbReference type="NCBI Taxonomy" id="1076179"/>
    <lineage>
        <taxon>unclassified sequences</taxon>
        <taxon>metagenomes</taxon>
        <taxon>ecological metagenomes</taxon>
    </lineage>
</organism>
<gene>
    <name evidence="5" type="primary">ssuB_11</name>
    <name evidence="5" type="ORF">SDC9_24777</name>
</gene>
<keyword evidence="2" id="KW-0547">Nucleotide-binding</keyword>
<dbReference type="InterPro" id="IPR027417">
    <property type="entry name" value="P-loop_NTPase"/>
</dbReference>
<accession>A0A644UIV2</accession>
<comment type="caution">
    <text evidence="5">The sequence shown here is derived from an EMBL/GenBank/DDBJ whole genome shotgun (WGS) entry which is preliminary data.</text>
</comment>
<reference evidence="5" key="1">
    <citation type="submission" date="2019-08" db="EMBL/GenBank/DDBJ databases">
        <authorList>
            <person name="Kucharzyk K."/>
            <person name="Murdoch R.W."/>
            <person name="Higgins S."/>
            <person name="Loffler F."/>
        </authorList>
    </citation>
    <scope>NUCLEOTIDE SEQUENCE</scope>
</reference>
<sequence length="239" mass="26166">MTIQLNALNKTYIGSNNKVCALSDTTLTFTDHSFNIVVGKSGCGKTTLLRLLSGLELPSSGTIEFGNTRPKIGFVFQEPRLMPWLTVSENISFSSKKNLATKSAISSSNIAALLITLGLSNFSNVYPAQLSGGMAQRVALGRTLFQNPDIILMDEPFSALDYFTRRGLQETLLALFQKERKTIIFVTHDVEEAVLLGERILIMQNGNVTADIPVDIPYPRDLAAVSVVNLRKQVLTGIE</sequence>
<dbReference type="PROSITE" id="PS00211">
    <property type="entry name" value="ABC_TRANSPORTER_1"/>
    <property type="match status" value="1"/>
</dbReference>
<dbReference type="EMBL" id="VSSQ01000121">
    <property type="protein sequence ID" value="MPL78905.1"/>
    <property type="molecule type" value="Genomic_DNA"/>
</dbReference>
<dbReference type="SUPFAM" id="SSF52540">
    <property type="entry name" value="P-loop containing nucleoside triphosphate hydrolases"/>
    <property type="match status" value="1"/>
</dbReference>
<keyword evidence="1" id="KW-0813">Transport</keyword>
<evidence type="ECO:0000256" key="2">
    <source>
        <dbReference type="ARBA" id="ARBA00022741"/>
    </source>
</evidence>
<dbReference type="PANTHER" id="PTHR42788:SF19">
    <property type="entry name" value="ALIPHATIC SULFONATES IMPORT ATP-BINDING PROTEIN SSUB 2"/>
    <property type="match status" value="1"/>
</dbReference>
<dbReference type="AlphaFoldDB" id="A0A644UIV2"/>
<proteinExistence type="predicted"/>
<dbReference type="GO" id="GO:0016887">
    <property type="term" value="F:ATP hydrolysis activity"/>
    <property type="evidence" value="ECO:0007669"/>
    <property type="project" value="InterPro"/>
</dbReference>
<keyword evidence="5" id="KW-0378">Hydrolase</keyword>
<name>A0A644UIV2_9ZZZZ</name>
<dbReference type="InterPro" id="IPR017871">
    <property type="entry name" value="ABC_transporter-like_CS"/>
</dbReference>
<dbReference type="InterPro" id="IPR003439">
    <property type="entry name" value="ABC_transporter-like_ATP-bd"/>
</dbReference>
<evidence type="ECO:0000256" key="1">
    <source>
        <dbReference type="ARBA" id="ARBA00022448"/>
    </source>
</evidence>
<evidence type="ECO:0000259" key="4">
    <source>
        <dbReference type="PROSITE" id="PS50893"/>
    </source>
</evidence>
<dbReference type="PROSITE" id="PS50893">
    <property type="entry name" value="ABC_TRANSPORTER_2"/>
    <property type="match status" value="1"/>
</dbReference>
<dbReference type="EC" id="3.6.3.-" evidence="5"/>
<dbReference type="PANTHER" id="PTHR42788">
    <property type="entry name" value="TAURINE IMPORT ATP-BINDING PROTEIN-RELATED"/>
    <property type="match status" value="1"/>
</dbReference>
<dbReference type="Pfam" id="PF00005">
    <property type="entry name" value="ABC_tran"/>
    <property type="match status" value="1"/>
</dbReference>
<protein>
    <submittedName>
        <fullName evidence="5">Aliphatic sulfonates import ATP-binding protein SsuB</fullName>
        <ecNumber evidence="5">3.6.3.-</ecNumber>
    </submittedName>
</protein>
<dbReference type="SMART" id="SM00382">
    <property type="entry name" value="AAA"/>
    <property type="match status" value="1"/>
</dbReference>
<evidence type="ECO:0000256" key="3">
    <source>
        <dbReference type="ARBA" id="ARBA00022840"/>
    </source>
</evidence>
<evidence type="ECO:0000313" key="5">
    <source>
        <dbReference type="EMBL" id="MPL78905.1"/>
    </source>
</evidence>
<dbReference type="InterPro" id="IPR003593">
    <property type="entry name" value="AAA+_ATPase"/>
</dbReference>
<feature type="domain" description="ABC transporter" evidence="4">
    <location>
        <begin position="3"/>
        <end position="230"/>
    </location>
</feature>
<keyword evidence="3 5" id="KW-0067">ATP-binding</keyword>
<dbReference type="GO" id="GO:0005524">
    <property type="term" value="F:ATP binding"/>
    <property type="evidence" value="ECO:0007669"/>
    <property type="project" value="UniProtKB-KW"/>
</dbReference>